<gene>
    <name evidence="3" type="ORF">H4W34_007106</name>
</gene>
<dbReference type="InterPro" id="IPR025406">
    <property type="entry name" value="DUF4132"/>
</dbReference>
<keyword evidence="4" id="KW-1185">Reference proteome</keyword>
<proteinExistence type="predicted"/>
<evidence type="ECO:0000256" key="1">
    <source>
        <dbReference type="SAM" id="MobiDB-lite"/>
    </source>
</evidence>
<feature type="domain" description="DUF4132" evidence="2">
    <location>
        <begin position="606"/>
        <end position="790"/>
    </location>
</feature>
<feature type="region of interest" description="Disordered" evidence="1">
    <location>
        <begin position="1"/>
        <end position="37"/>
    </location>
</feature>
<feature type="region of interest" description="Disordered" evidence="1">
    <location>
        <begin position="376"/>
        <end position="398"/>
    </location>
</feature>
<organism evidence="3 4">
    <name type="scientific">Actinomadura algeriensis</name>
    <dbReference type="NCBI Taxonomy" id="1679523"/>
    <lineage>
        <taxon>Bacteria</taxon>
        <taxon>Bacillati</taxon>
        <taxon>Actinomycetota</taxon>
        <taxon>Actinomycetes</taxon>
        <taxon>Streptosporangiales</taxon>
        <taxon>Thermomonosporaceae</taxon>
        <taxon>Actinomadura</taxon>
    </lineage>
</organism>
<name>A0ABR9K3U7_9ACTN</name>
<sequence length="871" mass="94021">MTDENTLVMPPAWRRARHPRRDRPGAPKSPPVDRAAPANLRAHADAARADIERIVALPGTDAAAADAVRAHLRGAPDPLGAAVIAHLIVPLRSLYWPRANDLFVDAWIAEHGVAFAARACADLNGYRTDHTSARSRHWTGVRSRRPDETHTAFWGNRDALRRVRTHLAAAPGDVYADAVDGLAARRGHLVQRLVTAYLAPTRHDWVDDLCASGGATTVDPYERWMLFCALGRPHQPAALVLPLGDHDRDLEVIASLVDGVGAEAALPMLIEALDATPDWNTHTVRRLLGVLGHLPLDGAFRAIADRLGRAGAELELQSAARRSPARAMRLLPGPSELLTAHVRARPDLAEAVLPTLPAEAREPIRAILADDSRLPAARDLPPPLTDAPRPRGRAKVPAVPDWADPHLLPQLVLRDGAQALPAEAVAHVLAMLAMSKPDDAHAGVRAVRDLCTPDSVAEFGWALFLRWRRAGDPSGHGWAFTQLALTGGDETVRRLTPVIRAWPGEAGHAKAVRGLDVLAAIGTGTALTHLHSISQRVRYRGLKNRARAKMAEVAAGLGLSADELADRLVPDFGLDADGALILDYGPRRFTVGFDERLVPFVRDASGEPRKSLPKPAAKDDPELAPAAHKRFAALKKDVRTVAADQARRLETAMVTRRRWPAAEWRELLAGHPLLRHLVRRLVWQVLDDAGGGDGPAFRVAEDGTFADAADETVTLPDAAHVRVPHPIDLGPVLPAWTEVFADYAIAQPFPQLARPVHALTAGERASDRLARFEGVRVPAGAVAGLLNRGWERGDMGDAGIHDWFSRRLPGGRGLMLGFEPGIAVSMPLDGRFLTLSGVSLNGRFGDLDAVLVSELLTDLLHLTAPTNGTPR</sequence>
<dbReference type="EMBL" id="JADBDZ010000001">
    <property type="protein sequence ID" value="MBE1537273.1"/>
    <property type="molecule type" value="Genomic_DNA"/>
</dbReference>
<reference evidence="3 4" key="1">
    <citation type="submission" date="2020-10" db="EMBL/GenBank/DDBJ databases">
        <title>Sequencing the genomes of 1000 actinobacteria strains.</title>
        <authorList>
            <person name="Klenk H.-P."/>
        </authorList>
    </citation>
    <scope>NUCLEOTIDE SEQUENCE [LARGE SCALE GENOMIC DNA]</scope>
    <source>
        <strain evidence="3 4">DSM 46744</strain>
    </source>
</reference>
<dbReference type="Proteomes" id="UP000627838">
    <property type="component" value="Unassembled WGS sequence"/>
</dbReference>
<dbReference type="Pfam" id="PF13569">
    <property type="entry name" value="DUF4132"/>
    <property type="match status" value="1"/>
</dbReference>
<dbReference type="RefSeq" id="WP_192763178.1">
    <property type="nucleotide sequence ID" value="NZ_JADBDZ010000001.1"/>
</dbReference>
<evidence type="ECO:0000313" key="3">
    <source>
        <dbReference type="EMBL" id="MBE1537273.1"/>
    </source>
</evidence>
<protein>
    <recommendedName>
        <fullName evidence="2">DUF4132 domain-containing protein</fullName>
    </recommendedName>
</protein>
<accession>A0ABR9K3U7</accession>
<evidence type="ECO:0000313" key="4">
    <source>
        <dbReference type="Proteomes" id="UP000627838"/>
    </source>
</evidence>
<comment type="caution">
    <text evidence="3">The sequence shown here is derived from an EMBL/GenBank/DDBJ whole genome shotgun (WGS) entry which is preliminary data.</text>
</comment>
<evidence type="ECO:0000259" key="2">
    <source>
        <dbReference type="Pfam" id="PF13569"/>
    </source>
</evidence>